<feature type="transmembrane region" description="Helical" evidence="1">
    <location>
        <begin position="164"/>
        <end position="184"/>
    </location>
</feature>
<feature type="transmembrane region" description="Helical" evidence="1">
    <location>
        <begin position="204"/>
        <end position="223"/>
    </location>
</feature>
<dbReference type="EMBL" id="BONP01000020">
    <property type="protein sequence ID" value="GIG41127.1"/>
    <property type="molecule type" value="Genomic_DNA"/>
</dbReference>
<reference evidence="2 3" key="1">
    <citation type="submission" date="2021-01" db="EMBL/GenBank/DDBJ databases">
        <title>Whole genome shotgun sequence of Cellulomonas phragmiteti NBRC 110785.</title>
        <authorList>
            <person name="Komaki H."/>
            <person name="Tamura T."/>
        </authorList>
    </citation>
    <scope>NUCLEOTIDE SEQUENCE [LARGE SCALE GENOMIC DNA]</scope>
    <source>
        <strain evidence="2 3">NBRC 110785</strain>
    </source>
</reference>
<sequence>MGPPLTHVPLAVRRVRCRRSVAAGAGRAGPRTEADMARTQRAEAMRALVRGPGGAVRVLGAVCLVVALVWRGPVDVALFSLVLAGLVVPLAAAAPRRLDAAYGLGLVAAAWCGALQLYQAVAWLDVVAHLVVTGLVAAVAYLLLQRRTGVVVDAGTVTTGAARLGVVAVTAALGCALSVLWEVGEYLGNTYVDPEIYVGYADTVGDLVAGGIGSAVAGVWLTARRRPRAVAGASTTPRDEPAAT</sequence>
<organism evidence="2 3">
    <name type="scientific">Cellulomonas phragmiteti</name>
    <dbReference type="NCBI Taxonomy" id="478780"/>
    <lineage>
        <taxon>Bacteria</taxon>
        <taxon>Bacillati</taxon>
        <taxon>Actinomycetota</taxon>
        <taxon>Actinomycetes</taxon>
        <taxon>Micrococcales</taxon>
        <taxon>Cellulomonadaceae</taxon>
        <taxon>Cellulomonas</taxon>
    </lineage>
</organism>
<keyword evidence="1" id="KW-0472">Membrane</keyword>
<evidence type="ECO:0000313" key="2">
    <source>
        <dbReference type="EMBL" id="GIG41127.1"/>
    </source>
</evidence>
<keyword evidence="1" id="KW-0812">Transmembrane</keyword>
<evidence type="ECO:0000256" key="1">
    <source>
        <dbReference type="SAM" id="Phobius"/>
    </source>
</evidence>
<feature type="transmembrane region" description="Helical" evidence="1">
    <location>
        <begin position="76"/>
        <end position="94"/>
    </location>
</feature>
<dbReference type="Proteomes" id="UP000614741">
    <property type="component" value="Unassembled WGS sequence"/>
</dbReference>
<feature type="transmembrane region" description="Helical" evidence="1">
    <location>
        <begin position="101"/>
        <end position="120"/>
    </location>
</feature>
<keyword evidence="3" id="KW-1185">Reference proteome</keyword>
<proteinExistence type="predicted"/>
<feature type="transmembrane region" description="Helical" evidence="1">
    <location>
        <begin position="126"/>
        <end position="144"/>
    </location>
</feature>
<feature type="transmembrane region" description="Helical" evidence="1">
    <location>
        <begin position="47"/>
        <end position="70"/>
    </location>
</feature>
<accession>A0ABQ4DP48</accession>
<dbReference type="InterPro" id="IPR014509">
    <property type="entry name" value="YjdF-like"/>
</dbReference>
<gene>
    <name evidence="2" type="ORF">Cph01nite_28890</name>
</gene>
<protein>
    <recommendedName>
        <fullName evidence="4">DUF2238 domain-containing protein</fullName>
    </recommendedName>
</protein>
<comment type="caution">
    <text evidence="2">The sequence shown here is derived from an EMBL/GenBank/DDBJ whole genome shotgun (WGS) entry which is preliminary data.</text>
</comment>
<keyword evidence="1" id="KW-1133">Transmembrane helix</keyword>
<name>A0ABQ4DP48_9CELL</name>
<evidence type="ECO:0000313" key="3">
    <source>
        <dbReference type="Proteomes" id="UP000614741"/>
    </source>
</evidence>
<dbReference type="Pfam" id="PF09997">
    <property type="entry name" value="DUF2238"/>
    <property type="match status" value="1"/>
</dbReference>
<evidence type="ECO:0008006" key="4">
    <source>
        <dbReference type="Google" id="ProtNLM"/>
    </source>
</evidence>